<reference evidence="1 2" key="1">
    <citation type="journal article" date="2018" name="Mol. Biol. Evol.">
        <title>Broad Genomic Sampling Reveals a Smut Pathogenic Ancestry of the Fungal Clade Ustilaginomycotina.</title>
        <authorList>
            <person name="Kijpornyongpan T."/>
            <person name="Mondo S.J."/>
            <person name="Barry K."/>
            <person name="Sandor L."/>
            <person name="Lee J."/>
            <person name="Lipzen A."/>
            <person name="Pangilinan J."/>
            <person name="LaButti K."/>
            <person name="Hainaut M."/>
            <person name="Henrissat B."/>
            <person name="Grigoriev I.V."/>
            <person name="Spatafora J.W."/>
            <person name="Aime M.C."/>
        </authorList>
    </citation>
    <scope>NUCLEOTIDE SEQUENCE [LARGE SCALE GENOMIC DNA]</scope>
    <source>
        <strain evidence="1 2">MCA 4658</strain>
    </source>
</reference>
<proteinExistence type="predicted"/>
<accession>A0A316W690</accession>
<name>A0A316W690_9BASI</name>
<keyword evidence="2" id="KW-1185">Reference proteome</keyword>
<dbReference type="InParanoid" id="A0A316W690"/>
<dbReference type="Proteomes" id="UP000245783">
    <property type="component" value="Unassembled WGS sequence"/>
</dbReference>
<protein>
    <submittedName>
        <fullName evidence="1">Uncharacterized protein</fullName>
    </submittedName>
</protein>
<evidence type="ECO:0000313" key="1">
    <source>
        <dbReference type="EMBL" id="PWN45407.1"/>
    </source>
</evidence>
<dbReference type="AlphaFoldDB" id="A0A316W690"/>
<dbReference type="RefSeq" id="XP_025372567.1">
    <property type="nucleotide sequence ID" value="XM_025512935.1"/>
</dbReference>
<dbReference type="EMBL" id="KZ819355">
    <property type="protein sequence ID" value="PWN45407.1"/>
    <property type="molecule type" value="Genomic_DNA"/>
</dbReference>
<gene>
    <name evidence="1" type="ORF">IE81DRAFT_320162</name>
</gene>
<dbReference type="GeneID" id="37034805"/>
<evidence type="ECO:0000313" key="2">
    <source>
        <dbReference type="Proteomes" id="UP000245783"/>
    </source>
</evidence>
<organism evidence="1 2">
    <name type="scientific">Ceraceosorus guamensis</name>
    <dbReference type="NCBI Taxonomy" id="1522189"/>
    <lineage>
        <taxon>Eukaryota</taxon>
        <taxon>Fungi</taxon>
        <taxon>Dikarya</taxon>
        <taxon>Basidiomycota</taxon>
        <taxon>Ustilaginomycotina</taxon>
        <taxon>Exobasidiomycetes</taxon>
        <taxon>Ceraceosorales</taxon>
        <taxon>Ceraceosoraceae</taxon>
        <taxon>Ceraceosorus</taxon>
    </lineage>
</organism>
<sequence>MWLLCPTRLARVVPSHPLNVRSFDSNFASWSSATEDLRVTRSLIQREFERSWPRPQLARTVSTVAMAVQSTHPSI</sequence>